<dbReference type="SUPFAM" id="SSF53756">
    <property type="entry name" value="UDP-Glycosyltransferase/glycogen phosphorylase"/>
    <property type="match status" value="2"/>
</dbReference>
<evidence type="ECO:0000259" key="2">
    <source>
        <dbReference type="Pfam" id="PF13439"/>
    </source>
</evidence>
<dbReference type="Pfam" id="PF13439">
    <property type="entry name" value="Glyco_transf_4"/>
    <property type="match status" value="2"/>
</dbReference>
<dbReference type="AlphaFoldDB" id="A0A931E241"/>
<dbReference type="Proteomes" id="UP000628448">
    <property type="component" value="Unassembled WGS sequence"/>
</dbReference>
<feature type="domain" description="Glycosyltransferase subfamily 4-like N-terminal" evidence="2">
    <location>
        <begin position="15"/>
        <end position="192"/>
    </location>
</feature>
<evidence type="ECO:0000313" key="3">
    <source>
        <dbReference type="EMBL" id="MBG9377152.1"/>
    </source>
</evidence>
<dbReference type="InterPro" id="IPR001296">
    <property type="entry name" value="Glyco_trans_1"/>
</dbReference>
<feature type="domain" description="Glycosyltransferase subfamily 4-like N-terminal" evidence="2">
    <location>
        <begin position="431"/>
        <end position="616"/>
    </location>
</feature>
<protein>
    <submittedName>
        <fullName evidence="3">Glycosyltransferase family 4 protein</fullName>
    </submittedName>
</protein>
<dbReference type="InterPro" id="IPR028098">
    <property type="entry name" value="Glyco_trans_4-like_N"/>
</dbReference>
<keyword evidence="4" id="KW-1185">Reference proteome</keyword>
<dbReference type="Pfam" id="PF00534">
    <property type="entry name" value="Glycos_transf_1"/>
    <property type="match status" value="2"/>
</dbReference>
<gene>
    <name evidence="3" type="ORF">I5907_12990</name>
</gene>
<dbReference type="GO" id="GO:0016757">
    <property type="term" value="F:glycosyltransferase activity"/>
    <property type="evidence" value="ECO:0007669"/>
    <property type="project" value="InterPro"/>
</dbReference>
<dbReference type="Gene3D" id="3.40.50.2000">
    <property type="entry name" value="Glycogen Phosphorylase B"/>
    <property type="match status" value="4"/>
</dbReference>
<dbReference type="RefSeq" id="WP_196991251.1">
    <property type="nucleotide sequence ID" value="NZ_JADWYR010000002.1"/>
</dbReference>
<dbReference type="EMBL" id="JADWYR010000002">
    <property type="protein sequence ID" value="MBG9377152.1"/>
    <property type="molecule type" value="Genomic_DNA"/>
</dbReference>
<comment type="caution">
    <text evidence="3">The sequence shown here is derived from an EMBL/GenBank/DDBJ whole genome shotgun (WGS) entry which is preliminary data.</text>
</comment>
<dbReference type="InterPro" id="IPR050194">
    <property type="entry name" value="Glycosyltransferase_grp1"/>
</dbReference>
<sequence>MRLIIVVDTFPSLTETFISNKVKRLTAKGVSIAVLCVKHNEKLFAQLFKDNNRVEVVKISKLKALPFIIFKPLLFIKAVLNVKNYKQHIFRQYRLHTIKKLEPDIIHFEFSGIGVDYLYEIENLACKKVVSCRGSAEKVKLLVQEERKGLFRKLVNRVDAVHCVSEDMRRTVLSYCNDESKLFINYPSIDPDFFHAAFAKDRQPDAQRIILSVGRFTFQKGFLTGLQAIAQLQQNAPQLNFKWVLIGTGPDYEQLVYTIHQLGISNVVQLVGSKSAAEVKQLMSEADVYFLPSVYEGVANVALEAMSMELPVLSTRSGGMEEVIQHGFNGLLADVYDYHQMAAALQLLLTDSLAAAQMAAAARQTILSRFTLDIQTGVFLQQYARLLNRPPVDQGTITVDDQHQPAKTVHKQAKDVLRIGIILPSFPVLSETFFLTKVSGLCQRGHEVIVFSSRDSTEVNNLSSYHLDQFSNLTITSLDFNSSFLKLLITCLSQPVTAIRSIHFVPKIIRRRLFENLCVAKLNNSNCDIYHFGYSSIALGYLPIIRLLKGRKVISCRGTAENVKLVSEKQRLKNLAFLFAETDKIHCVSNAMKHVMQGYGAPQQKIFVNRPAIDTQFFTRSSVKKNDDIITILSVGRLVFQKGFLVGMLAVASLKERFGSFVWKIIGDGPEMEELTLHIHALGLSDNIEMLGKRTREEIKRCYEACDIYFLPSVSEGLANAVLEAMAMEVAVVSSDTGGMQEAVTNNYDGLLCKNYDTAAMSEALYKLCTNNELRNNLSANARKTAVERFDTKRYIDVFEEAYYGLMK</sequence>
<dbReference type="CDD" id="cd03801">
    <property type="entry name" value="GT4_PimA-like"/>
    <property type="match status" value="2"/>
</dbReference>
<organism evidence="3 4">
    <name type="scientific">Panacibacter microcysteis</name>
    <dbReference type="NCBI Taxonomy" id="2793269"/>
    <lineage>
        <taxon>Bacteria</taxon>
        <taxon>Pseudomonadati</taxon>
        <taxon>Bacteroidota</taxon>
        <taxon>Chitinophagia</taxon>
        <taxon>Chitinophagales</taxon>
        <taxon>Chitinophagaceae</taxon>
        <taxon>Panacibacter</taxon>
    </lineage>
</organism>
<proteinExistence type="predicted"/>
<feature type="domain" description="Glycosyl transferase family 1" evidence="1">
    <location>
        <begin position="198"/>
        <end position="364"/>
    </location>
</feature>
<dbReference type="PANTHER" id="PTHR45947">
    <property type="entry name" value="SULFOQUINOVOSYL TRANSFERASE SQD2"/>
    <property type="match status" value="1"/>
</dbReference>
<reference evidence="3" key="1">
    <citation type="submission" date="2020-11" db="EMBL/GenBank/DDBJ databases">
        <title>Bacterial whole genome sequence for Panacibacter sp. DH6.</title>
        <authorList>
            <person name="Le V."/>
            <person name="Ko S."/>
            <person name="Ahn C.-Y."/>
            <person name="Oh H.-M."/>
        </authorList>
    </citation>
    <scope>NUCLEOTIDE SEQUENCE</scope>
    <source>
        <strain evidence="3">DH6</strain>
    </source>
</reference>
<accession>A0A931E241</accession>
<dbReference type="PANTHER" id="PTHR45947:SF14">
    <property type="entry name" value="SLL1723 PROTEIN"/>
    <property type="match status" value="1"/>
</dbReference>
<evidence type="ECO:0000313" key="4">
    <source>
        <dbReference type="Proteomes" id="UP000628448"/>
    </source>
</evidence>
<evidence type="ECO:0000259" key="1">
    <source>
        <dbReference type="Pfam" id="PF00534"/>
    </source>
</evidence>
<feature type="domain" description="Glycosyl transferase family 1" evidence="1">
    <location>
        <begin position="619"/>
        <end position="784"/>
    </location>
</feature>
<name>A0A931E241_9BACT</name>